<feature type="binding site" evidence="7">
    <location>
        <begin position="125"/>
        <end position="129"/>
    </location>
    <ligand>
        <name>NADP(+)</name>
        <dbReference type="ChEBI" id="CHEBI:58349"/>
    </ligand>
</feature>
<feature type="domain" description="Shikimate dehydrogenase substrate binding N-terminal" evidence="8">
    <location>
        <begin position="6"/>
        <end position="88"/>
    </location>
</feature>
<dbReference type="InterPro" id="IPR036291">
    <property type="entry name" value="NAD(P)-bd_dom_sf"/>
</dbReference>
<dbReference type="Proteomes" id="UP000306888">
    <property type="component" value="Unassembled WGS sequence"/>
</dbReference>
<dbReference type="Gene3D" id="3.40.50.10860">
    <property type="entry name" value="Leucine Dehydrogenase, chain A, domain 1"/>
    <property type="match status" value="1"/>
</dbReference>
<comment type="function">
    <text evidence="7">Involved in the biosynthesis of the chorismate, which leads to the biosynthesis of aromatic amino acids. Catalyzes the reversible NADPH linked reduction of 3-dehydroshikimate (DHSA) to yield shikimate (SA).</text>
</comment>
<proteinExistence type="inferred from homology"/>
<dbReference type="GO" id="GO:0008652">
    <property type="term" value="P:amino acid biosynthetic process"/>
    <property type="evidence" value="ECO:0007669"/>
    <property type="project" value="UniProtKB-KW"/>
</dbReference>
<feature type="binding site" evidence="7">
    <location>
        <position position="209"/>
    </location>
    <ligand>
        <name>NADP(+)</name>
        <dbReference type="ChEBI" id="CHEBI:58349"/>
    </ligand>
</feature>
<dbReference type="Gene3D" id="3.40.50.720">
    <property type="entry name" value="NAD(P)-binding Rossmann-like Domain"/>
    <property type="match status" value="1"/>
</dbReference>
<comment type="catalytic activity">
    <reaction evidence="7">
        <text>shikimate + NADP(+) = 3-dehydroshikimate + NADPH + H(+)</text>
        <dbReference type="Rhea" id="RHEA:17737"/>
        <dbReference type="ChEBI" id="CHEBI:15378"/>
        <dbReference type="ChEBI" id="CHEBI:16630"/>
        <dbReference type="ChEBI" id="CHEBI:36208"/>
        <dbReference type="ChEBI" id="CHEBI:57783"/>
        <dbReference type="ChEBI" id="CHEBI:58349"/>
        <dbReference type="EC" id="1.1.1.25"/>
    </reaction>
</comment>
<dbReference type="InterPro" id="IPR013708">
    <property type="entry name" value="Shikimate_DH-bd_N"/>
</dbReference>
<dbReference type="InterPro" id="IPR022893">
    <property type="entry name" value="Shikimate_DH_fam"/>
</dbReference>
<dbReference type="UniPathway" id="UPA00053">
    <property type="reaction ID" value="UER00087"/>
</dbReference>
<dbReference type="EMBL" id="SRYR01000007">
    <property type="protein sequence ID" value="TGY41566.1"/>
    <property type="molecule type" value="Genomic_DNA"/>
</dbReference>
<dbReference type="GO" id="GO:0009073">
    <property type="term" value="P:aromatic amino acid family biosynthetic process"/>
    <property type="evidence" value="ECO:0007669"/>
    <property type="project" value="UniProtKB-KW"/>
</dbReference>
<keyword evidence="3 7" id="KW-0028">Amino-acid biosynthesis</keyword>
<dbReference type="CDD" id="cd01065">
    <property type="entry name" value="NAD_bind_Shikimate_DH"/>
    <property type="match status" value="1"/>
</dbReference>
<evidence type="ECO:0000313" key="9">
    <source>
        <dbReference type="EMBL" id="TGY41566.1"/>
    </source>
</evidence>
<feature type="binding site" evidence="7">
    <location>
        <position position="239"/>
    </location>
    <ligand>
        <name>shikimate</name>
        <dbReference type="ChEBI" id="CHEBI:36208"/>
    </ligand>
</feature>
<comment type="similarity">
    <text evidence="7">Belongs to the shikimate dehydrogenase family.</text>
</comment>
<dbReference type="GO" id="GO:0005829">
    <property type="term" value="C:cytosol"/>
    <property type="evidence" value="ECO:0007669"/>
    <property type="project" value="TreeGrafter"/>
</dbReference>
<dbReference type="GO" id="GO:0019632">
    <property type="term" value="P:shikimate metabolic process"/>
    <property type="evidence" value="ECO:0007669"/>
    <property type="project" value="InterPro"/>
</dbReference>
<evidence type="ECO:0000256" key="4">
    <source>
        <dbReference type="ARBA" id="ARBA00022857"/>
    </source>
</evidence>
<protein>
    <recommendedName>
        <fullName evidence="2 7">Shikimate dehydrogenase (NADP(+))</fullName>
        <shortName evidence="7">SDH</shortName>
        <ecNumber evidence="2 7">1.1.1.25</ecNumber>
    </recommendedName>
</protein>
<feature type="binding site" evidence="7">
    <location>
        <position position="211"/>
    </location>
    <ligand>
        <name>shikimate</name>
        <dbReference type="ChEBI" id="CHEBI:36208"/>
    </ligand>
</feature>
<dbReference type="InterPro" id="IPR011342">
    <property type="entry name" value="Shikimate_DH"/>
</dbReference>
<dbReference type="Pfam" id="PF08501">
    <property type="entry name" value="Shikimate_dh_N"/>
    <property type="match status" value="1"/>
</dbReference>
<evidence type="ECO:0000256" key="5">
    <source>
        <dbReference type="ARBA" id="ARBA00023002"/>
    </source>
</evidence>
<dbReference type="SUPFAM" id="SSF53223">
    <property type="entry name" value="Aminoacid dehydrogenase-like, N-terminal domain"/>
    <property type="match status" value="1"/>
</dbReference>
<dbReference type="AlphaFoldDB" id="A0A4S2DHJ0"/>
<sequence length="274" mass="30718">MEFYGLLGEKLSYSLSPEIHFEILNSIKREGAYKLFEIEKDNLSDFAKALKLLKVKGCNVTIPYKKDIMKELDGISEEAAKIGAVNTIYLNNGSLQGFNTDYYGFGVMLKISGIEVKDSVAVILGNGGASRAVLHYLLDNGAREVYIVSRKPNNEEYSLSNVKVISYEELKGIKGDILINSTPVGMYPNILESPVSKDIISNFASIVDLIYNPYETKFLSYGKELNKKIVGGLYMLVGQAVKAQEIWQEEEIDQGIIKDIYNRINIRFLGNKDR</sequence>
<evidence type="ECO:0000256" key="3">
    <source>
        <dbReference type="ARBA" id="ARBA00022605"/>
    </source>
</evidence>
<feature type="binding site" evidence="7">
    <location>
        <position position="232"/>
    </location>
    <ligand>
        <name>NADP(+)</name>
        <dbReference type="ChEBI" id="CHEBI:58349"/>
    </ligand>
</feature>
<evidence type="ECO:0000256" key="2">
    <source>
        <dbReference type="ARBA" id="ARBA00012962"/>
    </source>
</evidence>
<evidence type="ECO:0000256" key="6">
    <source>
        <dbReference type="ARBA" id="ARBA00023141"/>
    </source>
</evidence>
<comment type="caution">
    <text evidence="9">The sequence shown here is derived from an EMBL/GenBank/DDBJ whole genome shotgun (WGS) entry which is preliminary data.</text>
</comment>
<dbReference type="GO" id="GO:0004764">
    <property type="term" value="F:shikimate 3-dehydrogenase (NADP+) activity"/>
    <property type="evidence" value="ECO:0007669"/>
    <property type="project" value="UniProtKB-UniRule"/>
</dbReference>
<organism evidence="9 10">
    <name type="scientific">Clostridium sartagoforme</name>
    <dbReference type="NCBI Taxonomy" id="84031"/>
    <lineage>
        <taxon>Bacteria</taxon>
        <taxon>Bacillati</taxon>
        <taxon>Bacillota</taxon>
        <taxon>Clostridia</taxon>
        <taxon>Eubacteriales</taxon>
        <taxon>Clostridiaceae</taxon>
        <taxon>Clostridium</taxon>
    </lineage>
</organism>
<dbReference type="GO" id="GO:0050661">
    <property type="term" value="F:NADP binding"/>
    <property type="evidence" value="ECO:0007669"/>
    <property type="project" value="InterPro"/>
</dbReference>
<evidence type="ECO:0000256" key="1">
    <source>
        <dbReference type="ARBA" id="ARBA00004871"/>
    </source>
</evidence>
<feature type="binding site" evidence="7">
    <location>
        <position position="77"/>
    </location>
    <ligand>
        <name>NADP(+)</name>
        <dbReference type="ChEBI" id="CHEBI:58349"/>
    </ligand>
</feature>
<feature type="binding site" evidence="7">
    <location>
        <begin position="14"/>
        <end position="16"/>
    </location>
    <ligand>
        <name>shikimate</name>
        <dbReference type="ChEBI" id="CHEBI:36208"/>
    </ligand>
</feature>
<dbReference type="InterPro" id="IPR046346">
    <property type="entry name" value="Aminoacid_DH-like_N_sf"/>
</dbReference>
<dbReference type="HAMAP" id="MF_00222">
    <property type="entry name" value="Shikimate_DH_AroE"/>
    <property type="match status" value="1"/>
</dbReference>
<keyword evidence="10" id="KW-1185">Reference proteome</keyword>
<dbReference type="EC" id="1.1.1.25" evidence="2 7"/>
<dbReference type="PANTHER" id="PTHR21089">
    <property type="entry name" value="SHIKIMATE DEHYDROGENASE"/>
    <property type="match status" value="1"/>
</dbReference>
<feature type="binding site" evidence="7">
    <location>
        <position position="101"/>
    </location>
    <ligand>
        <name>shikimate</name>
        <dbReference type="ChEBI" id="CHEBI:36208"/>
    </ligand>
</feature>
<dbReference type="PANTHER" id="PTHR21089:SF1">
    <property type="entry name" value="BIFUNCTIONAL 3-DEHYDROQUINATE DEHYDRATASE_SHIKIMATE DEHYDROGENASE, CHLOROPLASTIC"/>
    <property type="match status" value="1"/>
</dbReference>
<dbReference type="SUPFAM" id="SSF51735">
    <property type="entry name" value="NAD(P)-binding Rossmann-fold domains"/>
    <property type="match status" value="1"/>
</dbReference>
<dbReference type="RefSeq" id="WP_136007587.1">
    <property type="nucleotide sequence ID" value="NZ_SRYR01000007.1"/>
</dbReference>
<comment type="caution">
    <text evidence="7">Lacks conserved residue(s) required for the propagation of feature annotation.</text>
</comment>
<gene>
    <name evidence="7 9" type="primary">aroE</name>
    <name evidence="9" type="ORF">E5347_12620</name>
</gene>
<feature type="binding site" evidence="7">
    <location>
        <position position="86"/>
    </location>
    <ligand>
        <name>shikimate</name>
        <dbReference type="ChEBI" id="CHEBI:36208"/>
    </ligand>
</feature>
<keyword evidence="6 7" id="KW-0057">Aromatic amino acid biosynthesis</keyword>
<comment type="pathway">
    <text evidence="1 7">Metabolic intermediate biosynthesis; chorismate biosynthesis; chorismate from D-erythrose 4-phosphate and phosphoenolpyruvate: step 4/7.</text>
</comment>
<evidence type="ECO:0000256" key="7">
    <source>
        <dbReference type="HAMAP-Rule" id="MF_00222"/>
    </source>
</evidence>
<evidence type="ECO:0000259" key="8">
    <source>
        <dbReference type="Pfam" id="PF08501"/>
    </source>
</evidence>
<feature type="binding site" evidence="7">
    <location>
        <position position="61"/>
    </location>
    <ligand>
        <name>shikimate</name>
        <dbReference type="ChEBI" id="CHEBI:36208"/>
    </ligand>
</feature>
<dbReference type="OrthoDB" id="9792692at2"/>
<dbReference type="NCBIfam" id="TIGR00507">
    <property type="entry name" value="aroE"/>
    <property type="match status" value="1"/>
</dbReference>
<dbReference type="GO" id="GO:0009423">
    <property type="term" value="P:chorismate biosynthetic process"/>
    <property type="evidence" value="ECO:0007669"/>
    <property type="project" value="UniProtKB-UniRule"/>
</dbReference>
<comment type="subunit">
    <text evidence="7">Homodimer.</text>
</comment>
<keyword evidence="4 7" id="KW-0521">NADP</keyword>
<evidence type="ECO:0000313" key="10">
    <source>
        <dbReference type="Proteomes" id="UP000306888"/>
    </source>
</evidence>
<keyword evidence="5 7" id="KW-0560">Oxidoreductase</keyword>
<reference evidence="9 10" key="1">
    <citation type="submission" date="2019-04" db="EMBL/GenBank/DDBJ databases">
        <title>Microbes associate with the intestines of laboratory mice.</title>
        <authorList>
            <person name="Navarre W."/>
            <person name="Wong E."/>
            <person name="Huang K."/>
            <person name="Tropini C."/>
            <person name="Ng K."/>
            <person name="Yu B."/>
        </authorList>
    </citation>
    <scope>NUCLEOTIDE SEQUENCE [LARGE SCALE GENOMIC DNA]</scope>
    <source>
        <strain evidence="9 10">NM50_B9-20</strain>
    </source>
</reference>
<name>A0A4S2DHJ0_9CLOT</name>
<accession>A0A4S2DHJ0</accession>
<feature type="active site" description="Proton acceptor" evidence="7">
    <location>
        <position position="65"/>
    </location>
</feature>